<accession>A0A8J5IKC4</accession>
<name>A0A8J5IKC4_ZINOF</name>
<sequence>MADDSCGRSGNDGDEEEFEFAFVTKDPEAGPEITANELFSNGQIRTIYPVFGSGLLLEAPAVEEKTTKVRGTLRRLFIEEREEDSSRASSASSSLSSSAGVDELDGIPEGTYCVWAPAPSPSHSRRGKKSGSTGSSMWWRLRELFTGRSHSAGREKIVLLESAVAVAVAAAVVEEVTEGKEEKESERRAGGVRRCSAVTASSVPAGGGPRRCPM</sequence>
<gene>
    <name evidence="1" type="ORF">ZIOFF_001702</name>
</gene>
<evidence type="ECO:0000313" key="2">
    <source>
        <dbReference type="Proteomes" id="UP000734854"/>
    </source>
</evidence>
<reference evidence="1 2" key="1">
    <citation type="submission" date="2020-08" db="EMBL/GenBank/DDBJ databases">
        <title>Plant Genome Project.</title>
        <authorList>
            <person name="Zhang R.-G."/>
        </authorList>
    </citation>
    <scope>NUCLEOTIDE SEQUENCE [LARGE SCALE GENOMIC DNA]</scope>
    <source>
        <tissue evidence="1">Rhizome</tissue>
    </source>
</reference>
<protein>
    <submittedName>
        <fullName evidence="1">Uncharacterized protein</fullName>
    </submittedName>
</protein>
<organism evidence="1 2">
    <name type="scientific">Zingiber officinale</name>
    <name type="common">Ginger</name>
    <name type="synonym">Amomum zingiber</name>
    <dbReference type="NCBI Taxonomy" id="94328"/>
    <lineage>
        <taxon>Eukaryota</taxon>
        <taxon>Viridiplantae</taxon>
        <taxon>Streptophyta</taxon>
        <taxon>Embryophyta</taxon>
        <taxon>Tracheophyta</taxon>
        <taxon>Spermatophyta</taxon>
        <taxon>Magnoliopsida</taxon>
        <taxon>Liliopsida</taxon>
        <taxon>Zingiberales</taxon>
        <taxon>Zingiberaceae</taxon>
        <taxon>Zingiber</taxon>
    </lineage>
</organism>
<dbReference type="PANTHER" id="PTHR33095:SF127">
    <property type="entry name" value="OS05G0578100 PROTEIN"/>
    <property type="match status" value="1"/>
</dbReference>
<dbReference type="EMBL" id="JACMSC010000001">
    <property type="protein sequence ID" value="KAG6536644.1"/>
    <property type="molecule type" value="Genomic_DNA"/>
</dbReference>
<comment type="caution">
    <text evidence="1">The sequence shown here is derived from an EMBL/GenBank/DDBJ whole genome shotgun (WGS) entry which is preliminary data.</text>
</comment>
<dbReference type="Pfam" id="PF07816">
    <property type="entry name" value="DUF1645"/>
    <property type="match status" value="1"/>
</dbReference>
<evidence type="ECO:0000313" key="1">
    <source>
        <dbReference type="EMBL" id="KAG6536644.1"/>
    </source>
</evidence>
<dbReference type="AlphaFoldDB" id="A0A8J5IKC4"/>
<keyword evidence="2" id="KW-1185">Reference proteome</keyword>
<proteinExistence type="predicted"/>
<dbReference type="InterPro" id="IPR012442">
    <property type="entry name" value="DUF1645_plant"/>
</dbReference>
<dbReference type="PANTHER" id="PTHR33095">
    <property type="entry name" value="OS07G0619500 PROTEIN"/>
    <property type="match status" value="1"/>
</dbReference>
<dbReference type="Proteomes" id="UP000734854">
    <property type="component" value="Unassembled WGS sequence"/>
</dbReference>